<reference evidence="1 2" key="1">
    <citation type="submission" date="2016-10" db="EMBL/GenBank/DDBJ databases">
        <authorList>
            <person name="de Groot N.N."/>
        </authorList>
    </citation>
    <scope>NUCLEOTIDE SEQUENCE [LARGE SCALE GENOMIC DNA]</scope>
    <source>
        <strain evidence="1 2">DSM 23031</strain>
    </source>
</reference>
<dbReference type="OrthoDB" id="1274126at2"/>
<proteinExistence type="predicted"/>
<protein>
    <submittedName>
        <fullName evidence="1">Uncharacterized protein</fullName>
    </submittedName>
</protein>
<sequence>MDRNYFLSYGHKITLLLLLAAVGKINAKLVSVMTKPALSCATDINNHLQRCSADVSIYLFSDADNQNLYAVSKTSAVQNKAHSLYFKNCGCPLNFFNNSHLQKLLQRESKLVTIQNRRNNLSLISPSDIFPLLEEVKKLYNNSVKLIDGFKFIVKIPDKLMHSLI</sequence>
<evidence type="ECO:0000313" key="2">
    <source>
        <dbReference type="Proteomes" id="UP000198561"/>
    </source>
</evidence>
<name>A0A1H6GVN6_CHRCI</name>
<dbReference type="Proteomes" id="UP000198561">
    <property type="component" value="Unassembled WGS sequence"/>
</dbReference>
<gene>
    <name evidence="1" type="ORF">SAMN05421593_0365</name>
</gene>
<organism evidence="1 2">
    <name type="scientific">Chryseobacterium culicis</name>
    <dbReference type="NCBI Taxonomy" id="680127"/>
    <lineage>
        <taxon>Bacteria</taxon>
        <taxon>Pseudomonadati</taxon>
        <taxon>Bacteroidota</taxon>
        <taxon>Flavobacteriia</taxon>
        <taxon>Flavobacteriales</taxon>
        <taxon>Weeksellaceae</taxon>
        <taxon>Chryseobacterium group</taxon>
        <taxon>Chryseobacterium</taxon>
    </lineage>
</organism>
<dbReference type="EMBL" id="FNWQ01000001">
    <property type="protein sequence ID" value="SEH27547.1"/>
    <property type="molecule type" value="Genomic_DNA"/>
</dbReference>
<dbReference type="RefSeq" id="WP_089689627.1">
    <property type="nucleotide sequence ID" value="NZ_FNWQ01000001.1"/>
</dbReference>
<evidence type="ECO:0000313" key="1">
    <source>
        <dbReference type="EMBL" id="SEH27547.1"/>
    </source>
</evidence>
<accession>A0A1H6GVN6</accession>
<dbReference type="STRING" id="680127.SAMN05421593_0365"/>
<dbReference type="AlphaFoldDB" id="A0A1H6GVN6"/>